<evidence type="ECO:0000313" key="3">
    <source>
        <dbReference type="Proteomes" id="UP000236262"/>
    </source>
</evidence>
<evidence type="ECO:0000313" key="1">
    <source>
        <dbReference type="EMBL" id="AZA81868.1"/>
    </source>
</evidence>
<name>A0A3G6RPK5_CHRLC</name>
<sequence length="258" mass="29595">MNENLNKLLAALQAYLDAETPDRVDHIRSSLTELDFSNFFETYNKIYSGPITNARAAKLRGNLKNHKRMADFHYDFQIRKSVIPEILAKFKTERKLVWDIIELPADKKGNSIITFALGAEGSDERILVLDVDQTEDITKDFPRYQQNFEESSAIIFDECFVQNGFSKKNTRTVYVQNDESFTKLCESALNGKNNELFLETCIVSFDLIDLITGVSPYNFFNCGQFSFFEKVTDDSGKIIFSNLTIDLNQDVNPTRPPY</sequence>
<accession>A0A3G6RPK5</accession>
<dbReference type="Proteomes" id="UP000236262">
    <property type="component" value="Unassembled WGS sequence"/>
</dbReference>
<evidence type="ECO:0000313" key="2">
    <source>
        <dbReference type="EMBL" id="PNW15718.1"/>
    </source>
</evidence>
<organism evidence="2 3">
    <name type="scientific">Chryseobacterium lactis</name>
    <dbReference type="NCBI Taxonomy" id="1241981"/>
    <lineage>
        <taxon>Bacteria</taxon>
        <taxon>Pseudomonadati</taxon>
        <taxon>Bacteroidota</taxon>
        <taxon>Flavobacteriia</taxon>
        <taxon>Flavobacteriales</taxon>
        <taxon>Weeksellaceae</taxon>
        <taxon>Chryseobacterium group</taxon>
        <taxon>Chryseobacterium</taxon>
    </lineage>
</organism>
<reference evidence="2 3" key="1">
    <citation type="submission" date="2018-01" db="EMBL/GenBank/DDBJ databases">
        <title>Draft genome sequences of Chryseobacterium lactis NCTC11390, Chryseobacterium oncorhynchi 701B-08, and Chryseobacterium viscerum 687B-08.</title>
        <authorList>
            <person name="Jeong J.-J."/>
            <person name="Lee Y.J."/>
            <person name="Park B."/>
            <person name="Choi I.-G."/>
            <person name="Kim K.D."/>
        </authorList>
    </citation>
    <scope>NUCLEOTIDE SEQUENCE [LARGE SCALE GENOMIC DNA]</scope>
    <source>
        <strain evidence="2 3">NCTC11390</strain>
    </source>
</reference>
<dbReference type="AlphaFoldDB" id="A0A3G6RPK5"/>
<keyword evidence="4" id="KW-1185">Reference proteome</keyword>
<dbReference type="EMBL" id="CP033924">
    <property type="protein sequence ID" value="AZA81868.1"/>
    <property type="molecule type" value="Genomic_DNA"/>
</dbReference>
<dbReference type="KEGG" id="clac:EG342_08045"/>
<proteinExistence type="predicted"/>
<dbReference type="Proteomes" id="UP000279972">
    <property type="component" value="Chromosome"/>
</dbReference>
<gene>
    <name evidence="2" type="ORF">C1637_04655</name>
    <name evidence="1" type="ORF">EG342_08045</name>
</gene>
<protein>
    <submittedName>
        <fullName evidence="2">Uncharacterized protein</fullName>
    </submittedName>
</protein>
<evidence type="ECO:0000313" key="4">
    <source>
        <dbReference type="Proteomes" id="UP000279972"/>
    </source>
</evidence>
<reference evidence="1 4" key="2">
    <citation type="submission" date="2018-11" db="EMBL/GenBank/DDBJ databases">
        <title>Proposal to divide the Flavobacteriaceae and reorganize its genera based on Amino Acid Identity values calculated from whole genome sequences.</title>
        <authorList>
            <person name="Nicholson A.C."/>
            <person name="Gulvik C.A."/>
            <person name="Whitney A.M."/>
            <person name="Humrighouse B.W."/>
            <person name="Bell M."/>
            <person name="Holmes B."/>
            <person name="Steigerwalt A.G."/>
            <person name="Villarma A."/>
            <person name="Sheth M."/>
            <person name="Batra D."/>
            <person name="Pryor J."/>
            <person name="Bernardet J.-F."/>
            <person name="Hugo C."/>
            <person name="Kampfer P."/>
            <person name="Newman J."/>
            <person name="McQuiston J.R."/>
        </authorList>
    </citation>
    <scope>NUCLEOTIDE SEQUENCE [LARGE SCALE GENOMIC DNA]</scope>
    <source>
        <strain evidence="1 4">KC_1864</strain>
    </source>
</reference>
<dbReference type="RefSeq" id="WP_103289192.1">
    <property type="nucleotide sequence ID" value="NZ_CP033924.1"/>
</dbReference>
<dbReference type="EMBL" id="PPEH01000001">
    <property type="protein sequence ID" value="PNW15718.1"/>
    <property type="molecule type" value="Genomic_DNA"/>
</dbReference>